<dbReference type="InterPro" id="IPR018303">
    <property type="entry name" value="ATPase_P-typ_P_site"/>
</dbReference>
<feature type="transmembrane region" description="Helical" evidence="8">
    <location>
        <begin position="79"/>
        <end position="95"/>
    </location>
</feature>
<dbReference type="InterPro" id="IPR023298">
    <property type="entry name" value="ATPase_P-typ_TM_dom_sf"/>
</dbReference>
<dbReference type="Gene3D" id="2.70.150.10">
    <property type="entry name" value="Calcium-transporting ATPase, cytoplasmic transduction domain A"/>
    <property type="match status" value="1"/>
</dbReference>
<evidence type="ECO:0000256" key="6">
    <source>
        <dbReference type="ARBA" id="ARBA00022989"/>
    </source>
</evidence>
<dbReference type="PRINTS" id="PR00119">
    <property type="entry name" value="CATATPASE"/>
</dbReference>
<dbReference type="GO" id="GO:0016020">
    <property type="term" value="C:membrane"/>
    <property type="evidence" value="ECO:0007669"/>
    <property type="project" value="UniProtKB-SubCell"/>
</dbReference>
<dbReference type="InterPro" id="IPR008250">
    <property type="entry name" value="ATPase_P-typ_transduc_dom_A_sf"/>
</dbReference>
<dbReference type="PRINTS" id="PR00121">
    <property type="entry name" value="NAKATPASE"/>
</dbReference>
<feature type="transmembrane region" description="Helical" evidence="8">
    <location>
        <begin position="797"/>
        <end position="814"/>
    </location>
</feature>
<name>A0A9E5DBU1_9EURY</name>
<dbReference type="InterPro" id="IPR059000">
    <property type="entry name" value="ATPase_P-type_domA"/>
</dbReference>
<dbReference type="InterPro" id="IPR036412">
    <property type="entry name" value="HAD-like_sf"/>
</dbReference>
<dbReference type="RefSeq" id="WP_250868832.1">
    <property type="nucleotide sequence ID" value="NZ_JAGSOI010000051.1"/>
</dbReference>
<feature type="transmembrane region" description="Helical" evidence="8">
    <location>
        <begin position="765"/>
        <end position="785"/>
    </location>
</feature>
<evidence type="ECO:0000256" key="5">
    <source>
        <dbReference type="ARBA" id="ARBA00022967"/>
    </source>
</evidence>
<dbReference type="Gene3D" id="1.20.1110.10">
    <property type="entry name" value="Calcium-transporting ATPase, transmembrane domain"/>
    <property type="match status" value="1"/>
</dbReference>
<dbReference type="PROSITE" id="PS00154">
    <property type="entry name" value="ATPASE_E1_E2"/>
    <property type="match status" value="1"/>
</dbReference>
<dbReference type="Pfam" id="PF00690">
    <property type="entry name" value="Cation_ATPase_N"/>
    <property type="match status" value="1"/>
</dbReference>
<feature type="transmembrane region" description="Helical" evidence="8">
    <location>
        <begin position="701"/>
        <end position="725"/>
    </location>
</feature>
<dbReference type="FunFam" id="3.40.50.1000:FF:000083">
    <property type="entry name" value="Sodium/potassium-transporting ATPase subunit alpha"/>
    <property type="match status" value="1"/>
</dbReference>
<keyword evidence="2 8" id="KW-0812">Transmembrane</keyword>
<dbReference type="Pfam" id="PF13246">
    <property type="entry name" value="Cation_ATPase"/>
    <property type="match status" value="1"/>
</dbReference>
<feature type="transmembrane region" description="Helical" evidence="8">
    <location>
        <begin position="861"/>
        <end position="880"/>
    </location>
</feature>
<feature type="transmembrane region" description="Helical" evidence="8">
    <location>
        <begin position="50"/>
        <end position="73"/>
    </location>
</feature>
<evidence type="ECO:0000256" key="2">
    <source>
        <dbReference type="ARBA" id="ARBA00022692"/>
    </source>
</evidence>
<reference evidence="10" key="1">
    <citation type="journal article" date="2021" name="mSystems">
        <title>Bacteria and Archaea Synergistically Convert Glycine Betaine to Biogenic Methane in the Formosa Cold Seep of the South China Sea.</title>
        <authorList>
            <person name="Li L."/>
            <person name="Zhang W."/>
            <person name="Zhang S."/>
            <person name="Song L."/>
            <person name="Sun Q."/>
            <person name="Zhang H."/>
            <person name="Xiang H."/>
            <person name="Dong X."/>
        </authorList>
    </citation>
    <scope>NUCLEOTIDE SEQUENCE</scope>
    <source>
        <strain evidence="10">LLY</strain>
    </source>
</reference>
<dbReference type="SFLD" id="SFLDF00027">
    <property type="entry name" value="p-type_atpase"/>
    <property type="match status" value="1"/>
</dbReference>
<dbReference type="InterPro" id="IPR023214">
    <property type="entry name" value="HAD_sf"/>
</dbReference>
<evidence type="ECO:0000313" key="11">
    <source>
        <dbReference type="Proteomes" id="UP001056766"/>
    </source>
</evidence>
<dbReference type="Proteomes" id="UP001056766">
    <property type="component" value="Unassembled WGS sequence"/>
</dbReference>
<keyword evidence="7 8" id="KW-0472">Membrane</keyword>
<sequence length="902" mass="98659">MRYENTDIESVFAEVGSSRSGLSETDVKKRLQVSGFNELQEKVRITPLKVLLRQFTNFIVWVLLAAAVISLMIDEVVNFGVIIFLVAFVIVLGFVQEYKAEKAMEALKKMVQPTTHVVRDGTVAEVPTRDVVVGDVLVMETGDKVAADAFVFEIMGLKVDESAITGESFSIEKGIGDLIFSGTQIVHGKCKAVVTATGMQTRLGGIASMIQEDEVMTPLQQKINELSKHLAIIALVASGLTFVLGYATGAPFEEMLIIALALAVAAVPEGLPLTMTITLAYGMHRMAKHNAIVRRMLGVETLGSTTVICTDKTGTLTKNEMTVEKLFVNGQFFDVTGIGYEPEGAFLKDDVEADVSENKALWTLLNGISLCNNASLVQRHGEWEVSGDPTEVSLIVAAAKAGLWKDDLEVEYEKVHEIMFTSERKLMTTIHETPGGRLAFCKGAPEFVLDRCVSIEMDDGVHDLSDADVKGILDENNGLAGSAYRVLGVSYRKLSEGMAVEDSEKGLIFVGLVAMIDPVRKEAKESIALCKRAGIRVVMITGDNEETAKAIGKKIGLIADYDGSLDGMDERLHAIIKDGSITGSELLSLDDGDFDKLVEGISVYARVMPEQKLRIVKALQNRGHIVAMTGDGVNDAPALKRADVGISMGIKGTDVAKESSLMVLQDDNFGTIVEAVKRGRTIYENIEKFTTYLVSRNFTEIILIMLGIILLGFDLVPLLALQILFINMFGEVMPAIALGRDPVRDEVMYEGPRRPGEKILNRRNLMLVVSIAALMGVVCFLVFVLSNPAGDLEKARTLTFATIVSMILFIPFVFRSLTSSFLSVGVFTNKLMLIGVASTFLLTMVVMYVRPLGQLFDLVPLSLMDWFIPISAAFLTMVMAELVKKVLPVDREVQWNNFKRDI</sequence>
<reference evidence="10" key="2">
    <citation type="submission" date="2021-04" db="EMBL/GenBank/DDBJ databases">
        <authorList>
            <person name="Dong X."/>
        </authorList>
    </citation>
    <scope>NUCLEOTIDE SEQUENCE</scope>
    <source>
        <strain evidence="10">LLY</strain>
    </source>
</reference>
<dbReference type="SFLD" id="SFLDS00003">
    <property type="entry name" value="Haloacid_Dehalogenase"/>
    <property type="match status" value="1"/>
</dbReference>
<dbReference type="GO" id="GO:0016887">
    <property type="term" value="F:ATP hydrolysis activity"/>
    <property type="evidence" value="ECO:0007669"/>
    <property type="project" value="InterPro"/>
</dbReference>
<keyword evidence="3" id="KW-0547">Nucleotide-binding</keyword>
<dbReference type="InterPro" id="IPR001757">
    <property type="entry name" value="P_typ_ATPase"/>
</dbReference>
<evidence type="ECO:0000259" key="9">
    <source>
        <dbReference type="SMART" id="SM00831"/>
    </source>
</evidence>
<evidence type="ECO:0000313" key="10">
    <source>
        <dbReference type="EMBL" id="MCM1987476.1"/>
    </source>
</evidence>
<comment type="caution">
    <text evidence="10">The sequence shown here is derived from an EMBL/GenBank/DDBJ whole genome shotgun (WGS) entry which is preliminary data.</text>
</comment>
<dbReference type="PANTHER" id="PTHR42861">
    <property type="entry name" value="CALCIUM-TRANSPORTING ATPASE"/>
    <property type="match status" value="1"/>
</dbReference>
<dbReference type="GO" id="GO:0005524">
    <property type="term" value="F:ATP binding"/>
    <property type="evidence" value="ECO:0007669"/>
    <property type="project" value="UniProtKB-KW"/>
</dbReference>
<keyword evidence="5" id="KW-1278">Translocase</keyword>
<dbReference type="SUPFAM" id="SSF56784">
    <property type="entry name" value="HAD-like"/>
    <property type="match status" value="1"/>
</dbReference>
<dbReference type="SFLD" id="SFLDG00002">
    <property type="entry name" value="C1.7:_P-type_atpase_like"/>
    <property type="match status" value="1"/>
</dbReference>
<comment type="subcellular location">
    <subcellularLocation>
        <location evidence="1">Membrane</location>
        <topology evidence="1">Multi-pass membrane protein</topology>
    </subcellularLocation>
</comment>
<dbReference type="InterPro" id="IPR006068">
    <property type="entry name" value="ATPase_P-typ_cation-transptr_C"/>
</dbReference>
<dbReference type="Pfam" id="PF00122">
    <property type="entry name" value="E1-E2_ATPase"/>
    <property type="match status" value="1"/>
</dbReference>
<dbReference type="InterPro" id="IPR023299">
    <property type="entry name" value="ATPase_P-typ_cyto_dom_N"/>
</dbReference>
<dbReference type="SUPFAM" id="SSF81665">
    <property type="entry name" value="Calcium ATPase, transmembrane domain M"/>
    <property type="match status" value="1"/>
</dbReference>
<dbReference type="SMART" id="SM00831">
    <property type="entry name" value="Cation_ATPase_N"/>
    <property type="match status" value="1"/>
</dbReference>
<evidence type="ECO:0000256" key="1">
    <source>
        <dbReference type="ARBA" id="ARBA00004141"/>
    </source>
</evidence>
<dbReference type="NCBIfam" id="TIGR01494">
    <property type="entry name" value="ATPase_P-type"/>
    <property type="match status" value="2"/>
</dbReference>
<dbReference type="InterPro" id="IPR004014">
    <property type="entry name" value="ATPase_P-typ_cation-transptr_N"/>
</dbReference>
<protein>
    <submittedName>
        <fullName evidence="10">Cation-transporting P-type ATPase</fullName>
    </submittedName>
</protein>
<feature type="transmembrane region" description="Helical" evidence="8">
    <location>
        <begin position="826"/>
        <end position="849"/>
    </location>
</feature>
<dbReference type="InterPro" id="IPR044492">
    <property type="entry name" value="P_typ_ATPase_HD_dom"/>
</dbReference>
<evidence type="ECO:0000256" key="4">
    <source>
        <dbReference type="ARBA" id="ARBA00022840"/>
    </source>
</evidence>
<accession>A0A9E5DBU1</accession>
<evidence type="ECO:0000256" key="8">
    <source>
        <dbReference type="SAM" id="Phobius"/>
    </source>
</evidence>
<feature type="domain" description="Cation-transporting P-type ATPase N-terminal" evidence="9">
    <location>
        <begin position="2"/>
        <end position="75"/>
    </location>
</feature>
<proteinExistence type="predicted"/>
<dbReference type="SUPFAM" id="SSF81660">
    <property type="entry name" value="Metal cation-transporting ATPase, ATP-binding domain N"/>
    <property type="match status" value="1"/>
</dbReference>
<feature type="transmembrane region" description="Helical" evidence="8">
    <location>
        <begin position="230"/>
        <end position="249"/>
    </location>
</feature>
<keyword evidence="6 8" id="KW-1133">Transmembrane helix</keyword>
<gene>
    <name evidence="10" type="ORF">KDK67_10870</name>
</gene>
<dbReference type="AlphaFoldDB" id="A0A9E5DBU1"/>
<dbReference type="SUPFAM" id="SSF81653">
    <property type="entry name" value="Calcium ATPase, transduction domain A"/>
    <property type="match status" value="1"/>
</dbReference>
<keyword evidence="4" id="KW-0067">ATP-binding</keyword>
<dbReference type="Pfam" id="PF00689">
    <property type="entry name" value="Cation_ATPase_C"/>
    <property type="match status" value="1"/>
</dbReference>
<evidence type="ECO:0000256" key="7">
    <source>
        <dbReference type="ARBA" id="ARBA00023136"/>
    </source>
</evidence>
<organism evidence="10 11">
    <name type="scientific">Methanococcoides seepicolus</name>
    <dbReference type="NCBI Taxonomy" id="2828780"/>
    <lineage>
        <taxon>Archaea</taxon>
        <taxon>Methanobacteriati</taxon>
        <taxon>Methanobacteriota</taxon>
        <taxon>Stenosarchaea group</taxon>
        <taxon>Methanomicrobia</taxon>
        <taxon>Methanosarcinales</taxon>
        <taxon>Methanosarcinaceae</taxon>
        <taxon>Methanococcoides</taxon>
    </lineage>
</organism>
<dbReference type="EMBL" id="JAGSOI010000051">
    <property type="protein sequence ID" value="MCM1987476.1"/>
    <property type="molecule type" value="Genomic_DNA"/>
</dbReference>
<dbReference type="Gene3D" id="3.40.50.1000">
    <property type="entry name" value="HAD superfamily/HAD-like"/>
    <property type="match status" value="1"/>
</dbReference>
<dbReference type="Gene3D" id="3.40.1110.10">
    <property type="entry name" value="Calcium-transporting ATPase, cytoplasmic domain N"/>
    <property type="match status" value="1"/>
</dbReference>
<evidence type="ECO:0000256" key="3">
    <source>
        <dbReference type="ARBA" id="ARBA00022741"/>
    </source>
</evidence>
<keyword evidence="11" id="KW-1185">Reference proteome</keyword>